<keyword evidence="1" id="KW-0472">Membrane</keyword>
<dbReference type="EMBL" id="JAQFWQ010000006">
    <property type="protein sequence ID" value="MDA2809745.1"/>
    <property type="molecule type" value="Genomic_DNA"/>
</dbReference>
<name>A0ABT4TYG7_9ACTN</name>
<dbReference type="Gene3D" id="1.10.1740.10">
    <property type="match status" value="1"/>
</dbReference>
<gene>
    <name evidence="2" type="ORF">O4J56_03755</name>
</gene>
<keyword evidence="3" id="KW-1185">Reference proteome</keyword>
<evidence type="ECO:0000313" key="2">
    <source>
        <dbReference type="EMBL" id="MDA2809745.1"/>
    </source>
</evidence>
<dbReference type="Proteomes" id="UP001527866">
    <property type="component" value="Unassembled WGS sequence"/>
</dbReference>
<keyword evidence="1" id="KW-1133">Transmembrane helix</keyword>
<sequence>MMDRDLALALRSSRPSMACAYARLFDAYGDELYRTCRAFLRDHDSAQAALRDTFIVAGAHIHRLGDAGRLREWLLAVARADCEHHRPHEAAAHPAPADPCTDPCADPPPGLRLRVLSGALGPGLDGHRAHVAERADAFDEDGFPVPPSRRARGRMGALLPRLAVAACAVLLLVLAVYVYTRAEPGRVPTWMGVPPMASR</sequence>
<evidence type="ECO:0000256" key="1">
    <source>
        <dbReference type="SAM" id="Phobius"/>
    </source>
</evidence>
<comment type="caution">
    <text evidence="2">The sequence shown here is derived from an EMBL/GenBank/DDBJ whole genome shotgun (WGS) entry which is preliminary data.</text>
</comment>
<organism evidence="2 3">
    <name type="scientific">Nocardiopsis endophytica</name>
    <dbReference type="NCBI Taxonomy" id="3018445"/>
    <lineage>
        <taxon>Bacteria</taxon>
        <taxon>Bacillati</taxon>
        <taxon>Actinomycetota</taxon>
        <taxon>Actinomycetes</taxon>
        <taxon>Streptosporangiales</taxon>
        <taxon>Nocardiopsidaceae</taxon>
        <taxon>Nocardiopsis</taxon>
    </lineage>
</organism>
<keyword evidence="1" id="KW-0812">Transmembrane</keyword>
<accession>A0ABT4TYG7</accession>
<feature type="transmembrane region" description="Helical" evidence="1">
    <location>
        <begin position="158"/>
        <end position="180"/>
    </location>
</feature>
<reference evidence="2 3" key="1">
    <citation type="submission" date="2023-01" db="EMBL/GenBank/DDBJ databases">
        <title>Draft genome sequence of Nocardiopsis sp. RSe5-2 isolated from halophytes.</title>
        <authorList>
            <person name="Duangmal K."/>
            <person name="Chantavorakit T."/>
        </authorList>
    </citation>
    <scope>NUCLEOTIDE SEQUENCE [LARGE SCALE GENOMIC DNA]</scope>
    <source>
        <strain evidence="2 3">RSe5-2</strain>
    </source>
</reference>
<evidence type="ECO:0000313" key="3">
    <source>
        <dbReference type="Proteomes" id="UP001527866"/>
    </source>
</evidence>
<dbReference type="SUPFAM" id="SSF88946">
    <property type="entry name" value="Sigma2 domain of RNA polymerase sigma factors"/>
    <property type="match status" value="1"/>
</dbReference>
<proteinExistence type="predicted"/>
<protein>
    <submittedName>
        <fullName evidence="2">Sigma-70 family RNA polymerase sigma factor</fullName>
    </submittedName>
</protein>
<dbReference type="InterPro" id="IPR013325">
    <property type="entry name" value="RNA_pol_sigma_r2"/>
</dbReference>